<organism evidence="3 4">
    <name type="scientific">Mycobacterium bourgelatii</name>
    <dbReference type="NCBI Taxonomy" id="1273442"/>
    <lineage>
        <taxon>Bacteria</taxon>
        <taxon>Bacillati</taxon>
        <taxon>Actinomycetota</taxon>
        <taxon>Actinomycetes</taxon>
        <taxon>Mycobacteriales</taxon>
        <taxon>Mycobacteriaceae</taxon>
        <taxon>Mycobacterium</taxon>
    </lineage>
</organism>
<keyword evidence="4" id="KW-1185">Reference proteome</keyword>
<dbReference type="Proteomes" id="UP000465360">
    <property type="component" value="Unassembled WGS sequence"/>
</dbReference>
<proteinExistence type="predicted"/>
<sequence>MPYVIASPDSMTAAAAQLMSIGSTLEDVHRLAFPSILAVAPAAADEVSAGIAQLLSKHGQDYQLMAKDAAIYQEGFVQNLRANAEAYAGIEELIAYLMQGLNAELSYYDTARMALGQVLTLSALQVLAFTLIPFFWPLAPLAPFLILNQPLTFVFDVLFRQPITYPYMVKY</sequence>
<comment type="caution">
    <text evidence="3">The sequence shown here is derived from an EMBL/GenBank/DDBJ whole genome shotgun (WGS) entry which is preliminary data.</text>
</comment>
<dbReference type="RefSeq" id="WP_163719810.1">
    <property type="nucleotide sequence ID" value="NZ_BLKZ01000002.1"/>
</dbReference>
<dbReference type="Gene3D" id="1.10.287.850">
    <property type="entry name" value="HP0062-like domain"/>
    <property type="match status" value="1"/>
</dbReference>
<dbReference type="SUPFAM" id="SSF140459">
    <property type="entry name" value="PE/PPE dimer-like"/>
    <property type="match status" value="1"/>
</dbReference>
<protein>
    <recommendedName>
        <fullName evidence="2">PE domain-containing protein</fullName>
    </recommendedName>
</protein>
<accession>A0A7I9YZJ0</accession>
<evidence type="ECO:0000256" key="1">
    <source>
        <dbReference type="SAM" id="Phobius"/>
    </source>
</evidence>
<reference evidence="3 4" key="1">
    <citation type="journal article" date="2019" name="Emerg. Microbes Infect.">
        <title>Comprehensive subspecies identification of 175 nontuberculous mycobacteria species based on 7547 genomic profiles.</title>
        <authorList>
            <person name="Matsumoto Y."/>
            <person name="Kinjo T."/>
            <person name="Motooka D."/>
            <person name="Nabeya D."/>
            <person name="Jung N."/>
            <person name="Uechi K."/>
            <person name="Horii T."/>
            <person name="Iida T."/>
            <person name="Fujita J."/>
            <person name="Nakamura S."/>
        </authorList>
    </citation>
    <scope>NUCLEOTIDE SEQUENCE [LARGE SCALE GENOMIC DNA]</scope>
    <source>
        <strain evidence="3 4">JCM 30725</strain>
    </source>
</reference>
<dbReference type="Pfam" id="PF00934">
    <property type="entry name" value="PE"/>
    <property type="match status" value="1"/>
</dbReference>
<gene>
    <name evidence="3" type="ORF">MBOU_61230</name>
</gene>
<evidence type="ECO:0000313" key="3">
    <source>
        <dbReference type="EMBL" id="GFG94081.1"/>
    </source>
</evidence>
<dbReference type="EMBL" id="BLKZ01000002">
    <property type="protein sequence ID" value="GFG94081.1"/>
    <property type="molecule type" value="Genomic_DNA"/>
</dbReference>
<evidence type="ECO:0000259" key="2">
    <source>
        <dbReference type="Pfam" id="PF00934"/>
    </source>
</evidence>
<dbReference type="InterPro" id="IPR000084">
    <property type="entry name" value="PE-PGRS_N"/>
</dbReference>
<dbReference type="InterPro" id="IPR038332">
    <property type="entry name" value="PPE_sf"/>
</dbReference>
<feature type="domain" description="PE" evidence="2">
    <location>
        <begin position="4"/>
        <end position="91"/>
    </location>
</feature>
<keyword evidence="1" id="KW-1133">Transmembrane helix</keyword>
<evidence type="ECO:0000313" key="4">
    <source>
        <dbReference type="Proteomes" id="UP000465360"/>
    </source>
</evidence>
<dbReference type="AlphaFoldDB" id="A0A7I9YZJ0"/>
<feature type="transmembrane region" description="Helical" evidence="1">
    <location>
        <begin position="114"/>
        <end position="135"/>
    </location>
</feature>
<name>A0A7I9YZJ0_MYCBU</name>
<keyword evidence="1" id="KW-0472">Membrane</keyword>
<keyword evidence="1" id="KW-0812">Transmembrane</keyword>